<keyword evidence="6" id="KW-1185">Reference proteome</keyword>
<dbReference type="PANTHER" id="PTHR13258:SF0">
    <property type="entry name" value="SYNDETIN"/>
    <property type="match status" value="1"/>
</dbReference>
<dbReference type="Pfam" id="PF10475">
    <property type="entry name" value="Vps54_N"/>
    <property type="match status" value="1"/>
</dbReference>
<organism evidence="5 6">
    <name type="scientific">Durusdinium trenchii</name>
    <dbReference type="NCBI Taxonomy" id="1381693"/>
    <lineage>
        <taxon>Eukaryota</taxon>
        <taxon>Sar</taxon>
        <taxon>Alveolata</taxon>
        <taxon>Dinophyceae</taxon>
        <taxon>Suessiales</taxon>
        <taxon>Symbiodiniaceae</taxon>
        <taxon>Durusdinium</taxon>
    </lineage>
</organism>
<dbReference type="PANTHER" id="PTHR13258">
    <property type="entry name" value="SYNDETIN"/>
    <property type="match status" value="1"/>
</dbReference>
<dbReference type="InterPro" id="IPR040047">
    <property type="entry name" value="VPS50"/>
</dbReference>
<evidence type="ECO:0000256" key="3">
    <source>
        <dbReference type="ARBA" id="ARBA00023054"/>
    </source>
</evidence>
<comment type="caution">
    <text evidence="5">The sequence shown here is derived from an EMBL/GenBank/DDBJ whole genome shotgun (WGS) entry which is preliminary data.</text>
</comment>
<dbReference type="EMBL" id="CAXAMN010026251">
    <property type="protein sequence ID" value="CAK9101624.1"/>
    <property type="molecule type" value="Genomic_DNA"/>
</dbReference>
<keyword evidence="1" id="KW-0813">Transport</keyword>
<dbReference type="InterPro" id="IPR019515">
    <property type="entry name" value="VPS54_N"/>
</dbReference>
<name>A0ABP0RLY5_9DINO</name>
<evidence type="ECO:0000313" key="6">
    <source>
        <dbReference type="Proteomes" id="UP001642484"/>
    </source>
</evidence>
<evidence type="ECO:0000256" key="2">
    <source>
        <dbReference type="ARBA" id="ARBA00022927"/>
    </source>
</evidence>
<reference evidence="5 6" key="1">
    <citation type="submission" date="2024-02" db="EMBL/GenBank/DDBJ databases">
        <authorList>
            <person name="Chen Y."/>
            <person name="Shah S."/>
            <person name="Dougan E. K."/>
            <person name="Thang M."/>
            <person name="Chan C."/>
        </authorList>
    </citation>
    <scope>NUCLEOTIDE SEQUENCE [LARGE SCALE GENOMIC DNA]</scope>
</reference>
<feature type="domain" description="Vacuolar protein sorting-associated protein 54 N-terminal" evidence="4">
    <location>
        <begin position="77"/>
        <end position="270"/>
    </location>
</feature>
<sequence length="276" mass="31294">MSLIGGPEGYLLDSTSIRLLRLTWWRGSRVGRAKTKKAASDVVEAQGSLVSAGILRGSMRITSVPQRDPTGTGKRGRERVEARRTDIRFFGHFARRQHQRRERLKELLSLLEDLQGVVEIDARLRESIDEDRYAEAILQHSVLRDALASAQYRRFPGVVGLHQSMANNLTLVQQKLSERLRACTVSADFDPDSYEEVLKAYSLLASDQAVSVGKELLRHVSEFIVAVSRQCMLAFSARNESPDWHKRAQLRELCKSMALPQWPLDLLEILFHREGC</sequence>
<evidence type="ECO:0000259" key="4">
    <source>
        <dbReference type="Pfam" id="PF10475"/>
    </source>
</evidence>
<keyword evidence="2" id="KW-0653">Protein transport</keyword>
<keyword evidence="3" id="KW-0175">Coiled coil</keyword>
<gene>
    <name evidence="5" type="ORF">CCMP2556_LOCUS47903</name>
</gene>
<evidence type="ECO:0000313" key="5">
    <source>
        <dbReference type="EMBL" id="CAK9101624.1"/>
    </source>
</evidence>
<accession>A0ABP0RLY5</accession>
<evidence type="ECO:0000256" key="1">
    <source>
        <dbReference type="ARBA" id="ARBA00022448"/>
    </source>
</evidence>
<proteinExistence type="predicted"/>
<dbReference type="Proteomes" id="UP001642484">
    <property type="component" value="Unassembled WGS sequence"/>
</dbReference>
<protein>
    <recommendedName>
        <fullName evidence="4">Vacuolar protein sorting-associated protein 54 N-terminal domain-containing protein</fullName>
    </recommendedName>
</protein>